<dbReference type="GO" id="GO:0003677">
    <property type="term" value="F:DNA binding"/>
    <property type="evidence" value="ECO:0007669"/>
    <property type="project" value="UniProtKB-KW"/>
</dbReference>
<evidence type="ECO:0000256" key="5">
    <source>
        <dbReference type="ARBA" id="ARBA00023242"/>
    </source>
</evidence>
<evidence type="ECO:0000256" key="4">
    <source>
        <dbReference type="ARBA" id="ARBA00023163"/>
    </source>
</evidence>
<feature type="domain" description="BHLH" evidence="7">
    <location>
        <begin position="194"/>
        <end position="244"/>
    </location>
</feature>
<evidence type="ECO:0000259" key="7">
    <source>
        <dbReference type="PROSITE" id="PS50888"/>
    </source>
</evidence>
<feature type="region of interest" description="Disordered" evidence="6">
    <location>
        <begin position="113"/>
        <end position="182"/>
    </location>
</feature>
<dbReference type="SUPFAM" id="SSF47459">
    <property type="entry name" value="HLH, helix-loop-helix DNA-binding domain"/>
    <property type="match status" value="1"/>
</dbReference>
<proteinExistence type="predicted"/>
<organism evidence="8">
    <name type="scientific">Brassica napus</name>
    <name type="common">Rape</name>
    <dbReference type="NCBI Taxonomy" id="3708"/>
    <lineage>
        <taxon>Eukaryota</taxon>
        <taxon>Viridiplantae</taxon>
        <taxon>Streptophyta</taxon>
        <taxon>Embryophyta</taxon>
        <taxon>Tracheophyta</taxon>
        <taxon>Spermatophyta</taxon>
        <taxon>Magnoliopsida</taxon>
        <taxon>eudicotyledons</taxon>
        <taxon>Gunneridae</taxon>
        <taxon>Pentapetalae</taxon>
        <taxon>rosids</taxon>
        <taxon>malvids</taxon>
        <taxon>Brassicales</taxon>
        <taxon>Brassicaceae</taxon>
        <taxon>Brassiceae</taxon>
        <taxon>Brassica</taxon>
    </lineage>
</organism>
<dbReference type="PANTHER" id="PTHR12565:SF442">
    <property type="entry name" value="TRANSCRIPTION FACTOR HBI1"/>
    <property type="match status" value="1"/>
</dbReference>
<accession>A0A816SSK6</accession>
<evidence type="ECO:0000256" key="3">
    <source>
        <dbReference type="ARBA" id="ARBA00023125"/>
    </source>
</evidence>
<dbReference type="InterPro" id="IPR024097">
    <property type="entry name" value="bHLH_ZIP_TF"/>
</dbReference>
<protein>
    <submittedName>
        <fullName evidence="8">(rape) hypothetical protein</fullName>
    </submittedName>
</protein>
<dbReference type="GO" id="GO:0046983">
    <property type="term" value="F:protein dimerization activity"/>
    <property type="evidence" value="ECO:0007669"/>
    <property type="project" value="InterPro"/>
</dbReference>
<gene>
    <name evidence="8" type="ORF">DARMORV10_A06P33300.1</name>
</gene>
<sequence>MLEGLVSPENLSLSSMDMNVLERLKWLQQQQQQQVVSQSSDNSPELLQILQFHESNNDELLQSTFSHFQMLGSGFGPSPNMGFGPSHEAMDGCISRTSSFQMVPVDTMGVMLKNSEENRTISSKNKRKSEVKRREEEKTEKKIKVEAETESNMKGKSSMSNNTEASSDTSKETSKGASEIQKLDYIHVRSRRGQATDRHSLAERARREKISKKMKYLQDIVPGCKKVTGQAGMLDEIINYVQSLQTQVEFLSMKLAVLNSELELAVEDLYVKQDQTVIIQKLLIIFFLFYYEFQLHAYFTNLPVVNASKPSIMVDVPLFPLDQQGSLDLSVINLSQTTSIEAPSASWETQSRSLFNTSSLGFHY</sequence>
<dbReference type="Gene3D" id="4.10.280.10">
    <property type="entry name" value="Helix-loop-helix DNA-binding domain"/>
    <property type="match status" value="1"/>
</dbReference>
<keyword evidence="2" id="KW-0805">Transcription regulation</keyword>
<dbReference type="InterPro" id="IPR011598">
    <property type="entry name" value="bHLH_dom"/>
</dbReference>
<dbReference type="FunFam" id="4.10.280.10:FF:000002">
    <property type="entry name" value="Basic helix-loop-helix transcription factor"/>
    <property type="match status" value="1"/>
</dbReference>
<evidence type="ECO:0000256" key="1">
    <source>
        <dbReference type="ARBA" id="ARBA00004123"/>
    </source>
</evidence>
<dbReference type="GO" id="GO:0005634">
    <property type="term" value="C:nucleus"/>
    <property type="evidence" value="ECO:0007669"/>
    <property type="project" value="UniProtKB-SubCell"/>
</dbReference>
<name>A0A816SSK6_BRANA</name>
<evidence type="ECO:0000313" key="8">
    <source>
        <dbReference type="EMBL" id="CAF2088393.1"/>
    </source>
</evidence>
<dbReference type="PROSITE" id="PS50888">
    <property type="entry name" value="BHLH"/>
    <property type="match status" value="1"/>
</dbReference>
<dbReference type="Pfam" id="PF00010">
    <property type="entry name" value="HLH"/>
    <property type="match status" value="1"/>
</dbReference>
<dbReference type="SMART" id="SM00353">
    <property type="entry name" value="HLH"/>
    <property type="match status" value="1"/>
</dbReference>
<keyword evidence="5" id="KW-0539">Nucleus</keyword>
<reference evidence="8" key="1">
    <citation type="submission" date="2021-01" db="EMBL/GenBank/DDBJ databases">
        <authorList>
            <consortium name="Genoscope - CEA"/>
            <person name="William W."/>
        </authorList>
    </citation>
    <scope>NUCLEOTIDE SEQUENCE</scope>
</reference>
<dbReference type="Proteomes" id="UP001295469">
    <property type="component" value="Chromosome A06"/>
</dbReference>
<dbReference type="SMR" id="A0A816SSK6"/>
<dbReference type="InterPro" id="IPR036638">
    <property type="entry name" value="HLH_DNA-bd_sf"/>
</dbReference>
<comment type="subcellular location">
    <subcellularLocation>
        <location evidence="1">Nucleus</location>
    </subcellularLocation>
</comment>
<dbReference type="CDD" id="cd18919">
    <property type="entry name" value="bHLH_AtBPE_like"/>
    <property type="match status" value="1"/>
</dbReference>
<evidence type="ECO:0000256" key="6">
    <source>
        <dbReference type="SAM" id="MobiDB-lite"/>
    </source>
</evidence>
<feature type="compositionally biased region" description="Basic and acidic residues" evidence="6">
    <location>
        <begin position="132"/>
        <end position="153"/>
    </location>
</feature>
<keyword evidence="4" id="KW-0804">Transcription</keyword>
<dbReference type="EMBL" id="HG994360">
    <property type="protein sequence ID" value="CAF2088393.1"/>
    <property type="molecule type" value="Genomic_DNA"/>
</dbReference>
<keyword evidence="3" id="KW-0238">DNA-binding</keyword>
<dbReference type="AlphaFoldDB" id="A0A816SSK6"/>
<dbReference type="GO" id="GO:0006355">
    <property type="term" value="P:regulation of DNA-templated transcription"/>
    <property type="evidence" value="ECO:0007669"/>
    <property type="project" value="InterPro"/>
</dbReference>
<evidence type="ECO:0000256" key="2">
    <source>
        <dbReference type="ARBA" id="ARBA00023015"/>
    </source>
</evidence>
<dbReference type="PANTHER" id="PTHR12565">
    <property type="entry name" value="STEROL REGULATORY ELEMENT-BINDING PROTEIN"/>
    <property type="match status" value="1"/>
</dbReference>